<comment type="caution">
    <text evidence="1">The sequence shown here is derived from an EMBL/GenBank/DDBJ whole genome shotgun (WGS) entry which is preliminary data.</text>
</comment>
<organism evidence="1 2">
    <name type="scientific">Neolewinella lacunae</name>
    <dbReference type="NCBI Taxonomy" id="1517758"/>
    <lineage>
        <taxon>Bacteria</taxon>
        <taxon>Pseudomonadati</taxon>
        <taxon>Bacteroidota</taxon>
        <taxon>Saprospiria</taxon>
        <taxon>Saprospirales</taxon>
        <taxon>Lewinellaceae</taxon>
        <taxon>Neolewinella</taxon>
    </lineage>
</organism>
<evidence type="ECO:0000313" key="1">
    <source>
        <dbReference type="EMBL" id="MBC6994699.1"/>
    </source>
</evidence>
<dbReference type="PROSITE" id="PS51257">
    <property type="entry name" value="PROKAR_LIPOPROTEIN"/>
    <property type="match status" value="1"/>
</dbReference>
<name>A0A923PNR9_9BACT</name>
<evidence type="ECO:0008006" key="3">
    <source>
        <dbReference type="Google" id="ProtNLM"/>
    </source>
</evidence>
<dbReference type="RefSeq" id="WP_187466764.1">
    <property type="nucleotide sequence ID" value="NZ_JACSIT010000100.1"/>
</dbReference>
<proteinExistence type="predicted"/>
<dbReference type="AlphaFoldDB" id="A0A923PNR9"/>
<keyword evidence="2" id="KW-1185">Reference proteome</keyword>
<dbReference type="EMBL" id="JACSIT010000100">
    <property type="protein sequence ID" value="MBC6994699.1"/>
    <property type="molecule type" value="Genomic_DNA"/>
</dbReference>
<evidence type="ECO:0000313" key="2">
    <source>
        <dbReference type="Proteomes" id="UP000650081"/>
    </source>
</evidence>
<dbReference type="Proteomes" id="UP000650081">
    <property type="component" value="Unassembled WGS sequence"/>
</dbReference>
<sequence length="328" mass="34754">MLKKLSYLMAIAVLAAAGCTDPDSAPTITFETLGIGAFPFLEELKTAEFDLANLSTSAYEMDVSFVDNAGGNDVAQYNIYVSFNDNNPDNGTIEFPSTLYKSFTPSDFAPLGEKGNLGLTVRIPFSEIAAFVGAGAPDAVVSGDRFRFRTEIVKADGVTFSSANSTPAITSSFGGIWNFDVTATCPLANTAFVGNYAVSYGSVYDEFSLFNLPVQALGNPPLNLVVELKLIAGSTTRRTYDVGTTVNPGYMFDAPPATLEFACDVVRSTAIDSRQGCGTGSIAAVQTGVATFDLNDDTTWTIEFTEYGANDGGCGVPAMNYSLVFTKQ</sequence>
<accession>A0A923PNR9</accession>
<protein>
    <recommendedName>
        <fullName evidence="3">Lipoprotein</fullName>
    </recommendedName>
</protein>
<reference evidence="1" key="1">
    <citation type="submission" date="2020-08" db="EMBL/GenBank/DDBJ databases">
        <title>Lewinella bacteria from marine environments.</title>
        <authorList>
            <person name="Zhong Y."/>
        </authorList>
    </citation>
    <scope>NUCLEOTIDE SEQUENCE</scope>
    <source>
        <strain evidence="1">KCTC 42187</strain>
    </source>
</reference>
<gene>
    <name evidence="1" type="ORF">H9S92_11025</name>
</gene>